<proteinExistence type="predicted"/>
<sequence length="240" mass="26791">MPSTWAVRLLVAVSAAIVVLVAARTYMRNRRIDYWTLAEDANRPSDQDAHMRILFVGNSFIHYNGGVEKVVASLLEEVKGVSMYARRYCPGGYTWQQHLGDAKDPKRSLYRLLGEGGQKRWDYIVFQEQSQAPALGGRETQKSFEALKGLMEYAKARSTHQILLMTWGYLHGDGINHPAIFPNYHAMQERLASGYCSLAQRLQDALHMNVSVAPAGLAWEQVHRMSAGSAAAELPAGKIL</sequence>
<dbReference type="AlphaFoldDB" id="A0AAV1HT28"/>
<evidence type="ECO:0000313" key="3">
    <source>
        <dbReference type="Proteomes" id="UP001314263"/>
    </source>
</evidence>
<keyword evidence="1" id="KW-0812">Transmembrane</keyword>
<gene>
    <name evidence="2" type="ORF">CVIRNUC_001129</name>
</gene>
<keyword evidence="1" id="KW-0472">Membrane</keyword>
<keyword evidence="3" id="KW-1185">Reference proteome</keyword>
<accession>A0AAV1HT28</accession>
<evidence type="ECO:0008006" key="4">
    <source>
        <dbReference type="Google" id="ProtNLM"/>
    </source>
</evidence>
<reference evidence="2 3" key="1">
    <citation type="submission" date="2023-10" db="EMBL/GenBank/DDBJ databases">
        <authorList>
            <person name="Maclean D."/>
            <person name="Macfadyen A."/>
        </authorList>
    </citation>
    <scope>NUCLEOTIDE SEQUENCE [LARGE SCALE GENOMIC DNA]</scope>
</reference>
<evidence type="ECO:0000313" key="2">
    <source>
        <dbReference type="EMBL" id="CAK0739044.1"/>
    </source>
</evidence>
<feature type="transmembrane region" description="Helical" evidence="1">
    <location>
        <begin position="6"/>
        <end position="23"/>
    </location>
</feature>
<dbReference type="Gene3D" id="3.40.50.1110">
    <property type="entry name" value="SGNH hydrolase"/>
    <property type="match status" value="1"/>
</dbReference>
<evidence type="ECO:0000256" key="1">
    <source>
        <dbReference type="SAM" id="Phobius"/>
    </source>
</evidence>
<organism evidence="2 3">
    <name type="scientific">Coccomyxa viridis</name>
    <dbReference type="NCBI Taxonomy" id="1274662"/>
    <lineage>
        <taxon>Eukaryota</taxon>
        <taxon>Viridiplantae</taxon>
        <taxon>Chlorophyta</taxon>
        <taxon>core chlorophytes</taxon>
        <taxon>Trebouxiophyceae</taxon>
        <taxon>Trebouxiophyceae incertae sedis</taxon>
        <taxon>Coccomyxaceae</taxon>
        <taxon>Coccomyxa</taxon>
    </lineage>
</organism>
<comment type="caution">
    <text evidence="2">The sequence shown here is derived from an EMBL/GenBank/DDBJ whole genome shotgun (WGS) entry which is preliminary data.</text>
</comment>
<name>A0AAV1HT28_9CHLO</name>
<dbReference type="Proteomes" id="UP001314263">
    <property type="component" value="Unassembled WGS sequence"/>
</dbReference>
<dbReference type="InterPro" id="IPR036514">
    <property type="entry name" value="SGNH_hydro_sf"/>
</dbReference>
<keyword evidence="1" id="KW-1133">Transmembrane helix</keyword>
<protein>
    <recommendedName>
        <fullName evidence="4">DUF4886 domain-containing protein</fullName>
    </recommendedName>
</protein>
<dbReference type="EMBL" id="CAUYUE010000002">
    <property type="protein sequence ID" value="CAK0739044.1"/>
    <property type="molecule type" value="Genomic_DNA"/>
</dbReference>